<evidence type="ECO:0000256" key="1">
    <source>
        <dbReference type="SAM" id="MobiDB-lite"/>
    </source>
</evidence>
<dbReference type="AlphaFoldDB" id="A0A9P5S432"/>
<name>A0A9P5S432_9FUNG</name>
<dbReference type="EMBL" id="JAAAUQ010000222">
    <property type="protein sequence ID" value="KAF9152750.1"/>
    <property type="molecule type" value="Genomic_DNA"/>
</dbReference>
<sequence>MKTRPKFYRRCKFWIFCIPQTIITLIIAVMLTLYVIMPKIARGLMNKATVNFSQIGITISTTTSTDIVMACDMDRTGPVHADISFPGTVTASWNNKALSTTVIPGTSTTSCVRRRLDGQDPADHCQRWHPRMSITVNNPFLYEFTVSGDSTSGENDYTFNSSYLTVDTKAGTPFTPFTFTNDLKYTIKAGESLSLTFKMQLRHFGDKPTTTKFIDEFVIGAVAGSIPTLGVFFAPVFYKGYNVTTVPTPAPTPTPVPSTVSTPSALPPSITAPPVTPSPPTIASATPSPPSVAPPSPDVNPPASPAL</sequence>
<reference evidence="3" key="1">
    <citation type="journal article" date="2020" name="Fungal Divers.">
        <title>Resolving the Mortierellaceae phylogeny through synthesis of multi-gene phylogenetics and phylogenomics.</title>
        <authorList>
            <person name="Vandepol N."/>
            <person name="Liber J."/>
            <person name="Desiro A."/>
            <person name="Na H."/>
            <person name="Kennedy M."/>
            <person name="Barry K."/>
            <person name="Grigoriev I.V."/>
            <person name="Miller A.N."/>
            <person name="O'Donnell K."/>
            <person name="Stajich J.E."/>
            <person name="Bonito G."/>
        </authorList>
    </citation>
    <scope>NUCLEOTIDE SEQUENCE</scope>
    <source>
        <strain evidence="3">NRRL 6426</strain>
    </source>
</reference>
<comment type="caution">
    <text evidence="3">The sequence shown here is derived from an EMBL/GenBank/DDBJ whole genome shotgun (WGS) entry which is preliminary data.</text>
</comment>
<feature type="compositionally biased region" description="Pro residues" evidence="1">
    <location>
        <begin position="287"/>
        <end position="307"/>
    </location>
</feature>
<keyword evidence="2" id="KW-1133">Transmembrane helix</keyword>
<feature type="region of interest" description="Disordered" evidence="1">
    <location>
        <begin position="248"/>
        <end position="307"/>
    </location>
</feature>
<organism evidence="3 4">
    <name type="scientific">Linnemannia schmuckeri</name>
    <dbReference type="NCBI Taxonomy" id="64567"/>
    <lineage>
        <taxon>Eukaryota</taxon>
        <taxon>Fungi</taxon>
        <taxon>Fungi incertae sedis</taxon>
        <taxon>Mucoromycota</taxon>
        <taxon>Mortierellomycotina</taxon>
        <taxon>Mortierellomycetes</taxon>
        <taxon>Mortierellales</taxon>
        <taxon>Mortierellaceae</taxon>
        <taxon>Linnemannia</taxon>
    </lineage>
</organism>
<dbReference type="OrthoDB" id="10039566at2759"/>
<keyword evidence="4" id="KW-1185">Reference proteome</keyword>
<gene>
    <name evidence="3" type="ORF">BG015_004767</name>
</gene>
<protein>
    <submittedName>
        <fullName evidence="3">Uncharacterized protein</fullName>
    </submittedName>
</protein>
<proteinExistence type="predicted"/>
<evidence type="ECO:0000313" key="4">
    <source>
        <dbReference type="Proteomes" id="UP000748756"/>
    </source>
</evidence>
<evidence type="ECO:0000313" key="3">
    <source>
        <dbReference type="EMBL" id="KAF9152750.1"/>
    </source>
</evidence>
<accession>A0A9P5S432</accession>
<feature type="transmembrane region" description="Helical" evidence="2">
    <location>
        <begin position="12"/>
        <end position="37"/>
    </location>
</feature>
<dbReference type="Proteomes" id="UP000748756">
    <property type="component" value="Unassembled WGS sequence"/>
</dbReference>
<keyword evidence="2" id="KW-0812">Transmembrane</keyword>
<keyword evidence="2" id="KW-0472">Membrane</keyword>
<feature type="compositionally biased region" description="Pro residues" evidence="1">
    <location>
        <begin position="270"/>
        <end position="280"/>
    </location>
</feature>
<feature type="compositionally biased region" description="Low complexity" evidence="1">
    <location>
        <begin position="257"/>
        <end position="269"/>
    </location>
</feature>
<evidence type="ECO:0000256" key="2">
    <source>
        <dbReference type="SAM" id="Phobius"/>
    </source>
</evidence>